<evidence type="ECO:0000313" key="1">
    <source>
        <dbReference type="EMBL" id="KAF8449421.1"/>
    </source>
</evidence>
<proteinExistence type="predicted"/>
<reference evidence="1" key="2">
    <citation type="journal article" date="2020" name="Nat. Commun.">
        <title>Large-scale genome sequencing of mycorrhizal fungi provides insights into the early evolution of symbiotic traits.</title>
        <authorList>
            <person name="Miyauchi S."/>
            <person name="Kiss E."/>
            <person name="Kuo A."/>
            <person name="Drula E."/>
            <person name="Kohler A."/>
            <person name="Sanchez-Garcia M."/>
            <person name="Morin E."/>
            <person name="Andreopoulos B."/>
            <person name="Barry K.W."/>
            <person name="Bonito G."/>
            <person name="Buee M."/>
            <person name="Carver A."/>
            <person name="Chen C."/>
            <person name="Cichocki N."/>
            <person name="Clum A."/>
            <person name="Culley D."/>
            <person name="Crous P.W."/>
            <person name="Fauchery L."/>
            <person name="Girlanda M."/>
            <person name="Hayes R.D."/>
            <person name="Keri Z."/>
            <person name="LaButti K."/>
            <person name="Lipzen A."/>
            <person name="Lombard V."/>
            <person name="Magnuson J."/>
            <person name="Maillard F."/>
            <person name="Murat C."/>
            <person name="Nolan M."/>
            <person name="Ohm R.A."/>
            <person name="Pangilinan J."/>
            <person name="Pereira M.F."/>
            <person name="Perotto S."/>
            <person name="Peter M."/>
            <person name="Pfister S."/>
            <person name="Riley R."/>
            <person name="Sitrit Y."/>
            <person name="Stielow J.B."/>
            <person name="Szollosi G."/>
            <person name="Zifcakova L."/>
            <person name="Stursova M."/>
            <person name="Spatafora J.W."/>
            <person name="Tedersoo L."/>
            <person name="Vaario L.M."/>
            <person name="Yamada A."/>
            <person name="Yan M."/>
            <person name="Wang P."/>
            <person name="Xu J."/>
            <person name="Bruns T."/>
            <person name="Baldrian P."/>
            <person name="Vilgalys R."/>
            <person name="Dunand C."/>
            <person name="Henrissat B."/>
            <person name="Grigoriev I.V."/>
            <person name="Hibbett D."/>
            <person name="Nagy L.G."/>
            <person name="Martin F.M."/>
        </authorList>
    </citation>
    <scope>NUCLEOTIDE SEQUENCE</scope>
    <source>
        <strain evidence="1">BED1</strain>
    </source>
</reference>
<dbReference type="EMBL" id="WHUW01000003">
    <property type="protein sequence ID" value="KAF8449421.1"/>
    <property type="molecule type" value="Genomic_DNA"/>
</dbReference>
<evidence type="ECO:0000313" key="2">
    <source>
        <dbReference type="Proteomes" id="UP001194468"/>
    </source>
</evidence>
<accession>A0AAD4C5F9</accession>
<sequence>MTSATDHFGLLLFFTYFVCHRRCHLLVLLMMPVSLSPFALRVVPRPNIPPTVPPTFAPRTPNHGPVASYILFSPLSASRNSMDSWNSSNYDFEDPNAVWKEDQIRLLSRYQLLFAQMDTVHIERHRKQGRGCTLTECTSTSTHADVYLRAISPTPPTRSPSAPTGTKIRTRIRYPGVYPIQPNALRFDY</sequence>
<reference evidence="1" key="1">
    <citation type="submission" date="2019-10" db="EMBL/GenBank/DDBJ databases">
        <authorList>
            <consortium name="DOE Joint Genome Institute"/>
            <person name="Kuo A."/>
            <person name="Miyauchi S."/>
            <person name="Kiss E."/>
            <person name="Drula E."/>
            <person name="Kohler A."/>
            <person name="Sanchez-Garcia M."/>
            <person name="Andreopoulos B."/>
            <person name="Barry K.W."/>
            <person name="Bonito G."/>
            <person name="Buee M."/>
            <person name="Carver A."/>
            <person name="Chen C."/>
            <person name="Cichocki N."/>
            <person name="Clum A."/>
            <person name="Culley D."/>
            <person name="Crous P.W."/>
            <person name="Fauchery L."/>
            <person name="Girlanda M."/>
            <person name="Hayes R."/>
            <person name="Keri Z."/>
            <person name="LaButti K."/>
            <person name="Lipzen A."/>
            <person name="Lombard V."/>
            <person name="Magnuson J."/>
            <person name="Maillard F."/>
            <person name="Morin E."/>
            <person name="Murat C."/>
            <person name="Nolan M."/>
            <person name="Ohm R."/>
            <person name="Pangilinan J."/>
            <person name="Pereira M."/>
            <person name="Perotto S."/>
            <person name="Peter M."/>
            <person name="Riley R."/>
            <person name="Sitrit Y."/>
            <person name="Stielow B."/>
            <person name="Szollosi G."/>
            <person name="Zifcakova L."/>
            <person name="Stursova M."/>
            <person name="Spatafora J.W."/>
            <person name="Tedersoo L."/>
            <person name="Vaario L.-M."/>
            <person name="Yamada A."/>
            <person name="Yan M."/>
            <person name="Wang P."/>
            <person name="Xu J."/>
            <person name="Bruns T."/>
            <person name="Baldrian P."/>
            <person name="Vilgalys R."/>
            <person name="Henrissat B."/>
            <person name="Grigoriev I.V."/>
            <person name="Hibbett D."/>
            <person name="Nagy L.G."/>
            <person name="Martin F.M."/>
        </authorList>
    </citation>
    <scope>NUCLEOTIDE SEQUENCE</scope>
    <source>
        <strain evidence="1">BED1</strain>
    </source>
</reference>
<dbReference type="Proteomes" id="UP001194468">
    <property type="component" value="Unassembled WGS sequence"/>
</dbReference>
<name>A0AAD4C5F9_BOLED</name>
<keyword evidence="2" id="KW-1185">Reference proteome</keyword>
<comment type="caution">
    <text evidence="1">The sequence shown here is derived from an EMBL/GenBank/DDBJ whole genome shotgun (WGS) entry which is preliminary data.</text>
</comment>
<gene>
    <name evidence="1" type="ORF">L210DRAFT_3524812</name>
</gene>
<protein>
    <submittedName>
        <fullName evidence="1">Uncharacterized protein</fullName>
    </submittedName>
</protein>
<dbReference type="AlphaFoldDB" id="A0AAD4C5F9"/>
<organism evidence="1 2">
    <name type="scientific">Boletus edulis BED1</name>
    <dbReference type="NCBI Taxonomy" id="1328754"/>
    <lineage>
        <taxon>Eukaryota</taxon>
        <taxon>Fungi</taxon>
        <taxon>Dikarya</taxon>
        <taxon>Basidiomycota</taxon>
        <taxon>Agaricomycotina</taxon>
        <taxon>Agaricomycetes</taxon>
        <taxon>Agaricomycetidae</taxon>
        <taxon>Boletales</taxon>
        <taxon>Boletineae</taxon>
        <taxon>Boletaceae</taxon>
        <taxon>Boletoideae</taxon>
        <taxon>Boletus</taxon>
    </lineage>
</organism>